<evidence type="ECO:0000313" key="2">
    <source>
        <dbReference type="EMBL" id="MBC2903588.1"/>
    </source>
</evidence>
<dbReference type="RefSeq" id="WP_186283468.1">
    <property type="nucleotide sequence ID" value="NZ_JACMSF010000018.1"/>
</dbReference>
<keyword evidence="3" id="KW-1185">Reference proteome</keyword>
<reference evidence="2 3" key="1">
    <citation type="submission" date="2020-08" db="EMBL/GenBank/DDBJ databases">
        <title>Streptomyces sp. PSKA01 genome sequencing and assembly.</title>
        <authorList>
            <person name="Mandal S."/>
            <person name="Maiti P.K."/>
            <person name="Das P."/>
        </authorList>
    </citation>
    <scope>NUCLEOTIDE SEQUENCE [LARGE SCALE GENOMIC DNA]</scope>
    <source>
        <strain evidence="2 3">PSKA01</strain>
    </source>
</reference>
<proteinExistence type="predicted"/>
<name>A0A7X1J3L0_9ACTN</name>
<dbReference type="Proteomes" id="UP000584670">
    <property type="component" value="Unassembled WGS sequence"/>
</dbReference>
<accession>A0A7X1J3L0</accession>
<dbReference type="EMBL" id="JACMSF010000018">
    <property type="protein sequence ID" value="MBC2903588.1"/>
    <property type="molecule type" value="Genomic_DNA"/>
</dbReference>
<evidence type="ECO:0008006" key="4">
    <source>
        <dbReference type="Google" id="ProtNLM"/>
    </source>
</evidence>
<sequence length="150" mass="15723">MSRFVRKAAVGVLAAVGALAVAAAPAAAAEYPTDEFSLCGVSCTEDNVDGYTSGVITWYNRTANIQGSVTDIEAGPVPTTVYFEAYAGSTKIDSESRTANDASDLGQIRDFNFTIGDTDLVGGIDRIKITLCQQRPSGIACTPPENYSKA</sequence>
<evidence type="ECO:0000256" key="1">
    <source>
        <dbReference type="SAM" id="SignalP"/>
    </source>
</evidence>
<gene>
    <name evidence="2" type="ORF">H4N64_18575</name>
</gene>
<keyword evidence="1" id="KW-0732">Signal</keyword>
<feature type="chain" id="PRO_5030909767" description="Secreted protein" evidence="1">
    <location>
        <begin position="29"/>
        <end position="150"/>
    </location>
</feature>
<protein>
    <recommendedName>
        <fullName evidence="4">Secreted protein</fullName>
    </recommendedName>
</protein>
<dbReference type="AlphaFoldDB" id="A0A7X1J3L0"/>
<evidence type="ECO:0000313" key="3">
    <source>
        <dbReference type="Proteomes" id="UP000584670"/>
    </source>
</evidence>
<comment type="caution">
    <text evidence="2">The sequence shown here is derived from an EMBL/GenBank/DDBJ whole genome shotgun (WGS) entry which is preliminary data.</text>
</comment>
<organism evidence="2 3">
    <name type="scientific">Streptomyces cupreus</name>
    <dbReference type="NCBI Taxonomy" id="2759956"/>
    <lineage>
        <taxon>Bacteria</taxon>
        <taxon>Bacillati</taxon>
        <taxon>Actinomycetota</taxon>
        <taxon>Actinomycetes</taxon>
        <taxon>Kitasatosporales</taxon>
        <taxon>Streptomycetaceae</taxon>
        <taxon>Streptomyces</taxon>
    </lineage>
</organism>
<feature type="signal peptide" evidence="1">
    <location>
        <begin position="1"/>
        <end position="28"/>
    </location>
</feature>